<dbReference type="InterPro" id="IPR002763">
    <property type="entry name" value="DUF72"/>
</dbReference>
<organism evidence="1 2">
    <name type="scientific">Nitrospira defluvii</name>
    <dbReference type="NCBI Taxonomy" id="330214"/>
    <lineage>
        <taxon>Bacteria</taxon>
        <taxon>Pseudomonadati</taxon>
        <taxon>Nitrospirota</taxon>
        <taxon>Nitrospiria</taxon>
        <taxon>Nitrospirales</taxon>
        <taxon>Nitrospiraceae</taxon>
        <taxon>Nitrospira</taxon>
    </lineage>
</organism>
<name>A0ABM8QBA9_9BACT</name>
<evidence type="ECO:0000313" key="1">
    <source>
        <dbReference type="EMBL" id="CAE6687404.1"/>
    </source>
</evidence>
<dbReference type="EMBL" id="CAJNBJ010000001">
    <property type="protein sequence ID" value="CAE6687404.1"/>
    <property type="molecule type" value="Genomic_DNA"/>
</dbReference>
<comment type="caution">
    <text evidence="1">The sequence shown here is derived from an EMBL/GenBank/DDBJ whole genome shotgun (WGS) entry which is preliminary data.</text>
</comment>
<dbReference type="PANTHER" id="PTHR30348">
    <property type="entry name" value="UNCHARACTERIZED PROTEIN YECE"/>
    <property type="match status" value="1"/>
</dbReference>
<dbReference type="Gene3D" id="3.20.20.410">
    <property type="entry name" value="Protein of unknown function UPF0759"/>
    <property type="match status" value="1"/>
</dbReference>
<dbReference type="InterPro" id="IPR036520">
    <property type="entry name" value="UPF0759_sf"/>
</dbReference>
<evidence type="ECO:0008006" key="3">
    <source>
        <dbReference type="Google" id="ProtNLM"/>
    </source>
</evidence>
<proteinExistence type="predicted"/>
<keyword evidence="2" id="KW-1185">Reference proteome</keyword>
<reference evidence="1 2" key="1">
    <citation type="submission" date="2021-02" db="EMBL/GenBank/DDBJ databases">
        <authorList>
            <person name="Han P."/>
        </authorList>
    </citation>
    <scope>NUCLEOTIDE SEQUENCE [LARGE SCALE GENOMIC DNA]</scope>
    <source>
        <strain evidence="1">Candidatus Nitrospira sp. ZN2</strain>
    </source>
</reference>
<dbReference type="SUPFAM" id="SSF117396">
    <property type="entry name" value="TM1631-like"/>
    <property type="match status" value="1"/>
</dbReference>
<dbReference type="Proteomes" id="UP000675880">
    <property type="component" value="Unassembled WGS sequence"/>
</dbReference>
<evidence type="ECO:0000313" key="2">
    <source>
        <dbReference type="Proteomes" id="UP000675880"/>
    </source>
</evidence>
<dbReference type="RefSeq" id="WP_213039994.1">
    <property type="nucleotide sequence ID" value="NZ_CAJNBJ010000001.1"/>
</dbReference>
<gene>
    <name evidence="1" type="ORF">NSPZN2_10041</name>
</gene>
<dbReference type="Pfam" id="PF01904">
    <property type="entry name" value="DUF72"/>
    <property type="match status" value="1"/>
</dbReference>
<dbReference type="PANTHER" id="PTHR30348:SF4">
    <property type="entry name" value="DUF72 DOMAIN-CONTAINING PROTEIN"/>
    <property type="match status" value="1"/>
</dbReference>
<protein>
    <recommendedName>
        <fullName evidence="3">DUF72 domain-containing protein</fullName>
    </recommendedName>
</protein>
<sequence>MMDLAHVRFGTSSWAYEGWQGQVYRRTYTVGRFSKDSLAEYAAYAPAGPPLFRTVGIDHTFYRPATPAQLANYAAQVPSDFHFCSKVWEELTIPTYANLSRYGVKAGKANPRFLDVTAFHDLVLQPFIEDLSGRVGPFIFEFQRSGLDPEPFLDALDKFLAKLSPGHPYAVEIRNPALLSPRYRDILHAHGVAHTYNHWTGMPPLLMQHRLLGERFTAAFLVMRLLTPLGLRYASAVERYAPYNRIVTAQPQMRRDAASLIHAAASQQVMPYVLVNNRSEGNAPLTIQAIVEALRAIPDSAALPPP</sequence>
<accession>A0ABM8QBA9</accession>